<evidence type="ECO:0000259" key="8">
    <source>
        <dbReference type="SMART" id="SM00642"/>
    </source>
</evidence>
<dbReference type="CDD" id="cd02854">
    <property type="entry name" value="E_set_GBE_euk_N"/>
    <property type="match status" value="1"/>
</dbReference>
<dbReference type="InterPro" id="IPR004193">
    <property type="entry name" value="Glyco_hydro_13_N"/>
</dbReference>
<proteinExistence type="inferred from homology"/>
<dbReference type="InterPro" id="IPR006047">
    <property type="entry name" value="GH13_cat_dom"/>
</dbReference>
<dbReference type="GO" id="GO:0004553">
    <property type="term" value="F:hydrolase activity, hydrolyzing O-glycosyl compounds"/>
    <property type="evidence" value="ECO:0007669"/>
    <property type="project" value="InterPro"/>
</dbReference>
<dbReference type="PANTHER" id="PTHR43651:SF3">
    <property type="entry name" value="1,4-ALPHA-GLUCAN-BRANCHING ENZYME"/>
    <property type="match status" value="1"/>
</dbReference>
<keyword evidence="7" id="KW-0472">Membrane</keyword>
<comment type="catalytic activity">
    <reaction evidence="1">
        <text>Transfers a segment of a (1-&gt;4)-alpha-D-glucan chain to a primary hydroxy group in a similar glucan chain.</text>
        <dbReference type="EC" id="2.4.1.18"/>
    </reaction>
</comment>
<feature type="non-terminal residue" evidence="9">
    <location>
        <position position="1697"/>
    </location>
</feature>
<evidence type="ECO:0000256" key="7">
    <source>
        <dbReference type="SAM" id="Phobius"/>
    </source>
</evidence>
<evidence type="ECO:0000256" key="1">
    <source>
        <dbReference type="ARBA" id="ARBA00000826"/>
    </source>
</evidence>
<dbReference type="Pfam" id="PF02806">
    <property type="entry name" value="Alpha-amylase_C"/>
    <property type="match status" value="1"/>
</dbReference>
<keyword evidence="7" id="KW-1133">Transmembrane helix</keyword>
<feature type="transmembrane region" description="Helical" evidence="7">
    <location>
        <begin position="1551"/>
        <end position="1572"/>
    </location>
</feature>
<dbReference type="SUPFAM" id="SSF51011">
    <property type="entry name" value="Glycosyl hydrolase domain"/>
    <property type="match status" value="1"/>
</dbReference>
<sequence>MAKLKIFEIDPMLEGVQGQIWDRVNGYEWWKEELAKNEGGLEKFADGHKIYGWNREDGGWIYREWLPNAKQVFLIGDFNSWQNTTPLKSEGYGRWSVHLPDKADGAYALNHPSQIKVRLETNDGQWHDRVPAWAKLAWQDASTNLFNGVFWEPNPEDRYVFKHPRPDRPENLKIYEAHVGMASIEPKVATYTDFANDVLPRIKRLGYNAVQLMAVAEHAHYGCFGYHVTSFFAPASRQGTPEELKYLVDTAHGLGIQVLMDLVHAHASSNSLDGLAQMDGTDYCYTHGGPKGHHSEWDSKIFNYTKYEVMRFLLSNVKWWLTEYQFDGFRFDGITSMLYKSHGIGKGYTGGYHEYFGPDADIESHIYLMLANDLIHKTVPSAITVGEDVSGMPTLCLPVEDGGFGFDYRLAMAIPDMFIKYLKEGGDDDWDMGHIVHTLTNRRWKEKVVAYCESHDQSIVGDKTLAFWLMDAEMYTGMSLFTQPTPSPCVDRGLALHKMIRLLVLGLGGEAYLTFIGNEFGHPEWVDFPRPENGWSHQHCRRRWDLADDVLLRYKLFQSFEELMQACENRFKFLCASHQYVSCKSEGDKVIVFERGDLVFAFNFHPRNSYEGYQIGTSCDEPMRCILDSDEARFGGHMRLDYNPFPPCGAFNSRPNSVKVCMPSRTCQVLCRQSLLEGGVRIWVEDSFLAHSGLTSTKGLKISKEVWKEGQKETIDFSFNEAGCVELGLGFDATFDIVTADDTVLPCLASKDTKFRVYFPGDYTIAHLGYIKNGKPVDFEATEPAAPAAAAPVKERKVTFPEAKAAGYAAAPVPAAPVTPATPAATPAVTPAAVKAASPAVAAQKAPAGAPAQALPPAQKEAAEGPDEAAAADPRDMARCYSGLHFMSPEALGAALEETKGGMVRQVSEEDQLQGRLQDFTKNLTDIGGDIVKFAQSYKTFGLHKVAGGGWTFCEWMPNAKAVFLVGDFNAWDTSDMPLTEESAPGASGIWSGKIGVAKSAGLTQGSKYKLYVVPEVGEPYYVMPAWASRFVFTEQTRLLDAVVWDIEGSAPKRLSPSPTEVAGGERIYECHPGLAARSGKAASFAETAEFLFPRVARNGYTAVLLQGVLECKEYASMGSQPVGLFAVTRELGTPEELQALVAKAHALGLRVYMDLPHHGAACCEDGLGGHFFPVGADGFHPTSGARLYAYELPEVQRYLLSSLSFWMEIFGMDGFRFQDVGSIIYLDHGRWVPTSTAELDEYLSAGDKLDQAGLQYLMQANSLLHELDPNTCSIAEARDRPKPHNDGYYAIIWRFEACAVRASTTDYSCNPLAVCFPGLPATPFFLRARCQCLILAMLLVLPVLRAEESNLTPFSASYGADVVNQAFSGYLKGSGDKSEYQRALLNYIYYHNWFARAAEDTHCPSRNCNNQYFGQLFWVGITGTSSASLSTNSTTLDLNFIQSFNKNASLHTTEGVLYAYGTMPDFAQEIMASPWTQKCVTSSGTERLGFSLLSELWDHKISYKVPCPENLRSTELQGYSPQLMSDGERQSLSLTFFFDMRPFAKADSGFNLSITFFIMILLIGGSLTFSYDANRLVLQPVEKMIERVEAIRSRPLLAMKMADDEFRVEEMKKVKLEKREKDKVKKFFMDIVAAVCFSNDGAELMETVILEKTIIKLGSLLALGFGEAGADVIGKNMSGSDTAGVNAMVAGRKVEF</sequence>
<dbReference type="GO" id="GO:0005975">
    <property type="term" value="P:carbohydrate metabolic process"/>
    <property type="evidence" value="ECO:0007669"/>
    <property type="project" value="InterPro"/>
</dbReference>
<dbReference type="FunFam" id="3.20.20.80:FF:000001">
    <property type="entry name" value="1,4-alpha-glucan branching enzyme"/>
    <property type="match status" value="1"/>
</dbReference>
<comment type="pathway">
    <text evidence="5">Glycan biosynthesis.</text>
</comment>
<feature type="domain" description="Glycosyl hydrolase family 13 catalytic" evidence="8">
    <location>
        <begin position="189"/>
        <end position="553"/>
    </location>
</feature>
<dbReference type="Gene3D" id="2.60.40.10">
    <property type="entry name" value="Immunoglobulins"/>
    <property type="match status" value="2"/>
</dbReference>
<dbReference type="SUPFAM" id="SSF81296">
    <property type="entry name" value="E set domains"/>
    <property type="match status" value="2"/>
</dbReference>
<feature type="compositionally biased region" description="Low complexity" evidence="6">
    <location>
        <begin position="845"/>
        <end position="860"/>
    </location>
</feature>
<dbReference type="GO" id="GO:0005737">
    <property type="term" value="C:cytoplasm"/>
    <property type="evidence" value="ECO:0007669"/>
    <property type="project" value="TreeGrafter"/>
</dbReference>
<dbReference type="Proteomes" id="UP000626109">
    <property type="component" value="Unassembled WGS sequence"/>
</dbReference>
<dbReference type="Gene3D" id="2.60.40.1180">
    <property type="entry name" value="Golgi alpha-mannosidase II"/>
    <property type="match status" value="1"/>
</dbReference>
<dbReference type="InterPro" id="IPR013780">
    <property type="entry name" value="Glyco_hydro_b"/>
</dbReference>
<keyword evidence="4" id="KW-0808">Transferase</keyword>
<dbReference type="PANTHER" id="PTHR43651">
    <property type="entry name" value="1,4-ALPHA-GLUCAN-BRANCHING ENZYME"/>
    <property type="match status" value="1"/>
</dbReference>
<reference evidence="9" key="1">
    <citation type="submission" date="2021-02" db="EMBL/GenBank/DDBJ databases">
        <authorList>
            <person name="Dougan E. K."/>
            <person name="Rhodes N."/>
            <person name="Thang M."/>
            <person name="Chan C."/>
        </authorList>
    </citation>
    <scope>NUCLEOTIDE SEQUENCE</scope>
</reference>
<protein>
    <recommendedName>
        <fullName evidence="3">1,4-alpha-glucan branching enzyme</fullName>
        <ecNumber evidence="3">2.4.1.18</ecNumber>
    </recommendedName>
</protein>
<organism evidence="9 10">
    <name type="scientific">Polarella glacialis</name>
    <name type="common">Dinoflagellate</name>
    <dbReference type="NCBI Taxonomy" id="89957"/>
    <lineage>
        <taxon>Eukaryota</taxon>
        <taxon>Sar</taxon>
        <taxon>Alveolata</taxon>
        <taxon>Dinophyceae</taxon>
        <taxon>Suessiales</taxon>
        <taxon>Suessiaceae</taxon>
        <taxon>Polarella</taxon>
    </lineage>
</organism>
<gene>
    <name evidence="9" type="ORF">PGLA2088_LOCUS28801</name>
</gene>
<dbReference type="InterPro" id="IPR017853">
    <property type="entry name" value="GH"/>
</dbReference>
<evidence type="ECO:0000256" key="6">
    <source>
        <dbReference type="SAM" id="MobiDB-lite"/>
    </source>
</evidence>
<evidence type="ECO:0000313" key="10">
    <source>
        <dbReference type="Proteomes" id="UP000626109"/>
    </source>
</evidence>
<name>A0A813K168_POLGL</name>
<dbReference type="CDD" id="cd11321">
    <property type="entry name" value="AmyAc_bac_euk_BE"/>
    <property type="match status" value="1"/>
</dbReference>
<dbReference type="Pfam" id="PF02922">
    <property type="entry name" value="CBM_48"/>
    <property type="match status" value="2"/>
</dbReference>
<dbReference type="InterPro" id="IPR014756">
    <property type="entry name" value="Ig_E-set"/>
</dbReference>
<dbReference type="EMBL" id="CAJNNW010028028">
    <property type="protein sequence ID" value="CAE8694328.1"/>
    <property type="molecule type" value="Genomic_DNA"/>
</dbReference>
<dbReference type="InterPro" id="IPR013783">
    <property type="entry name" value="Ig-like_fold"/>
</dbReference>
<comment type="similarity">
    <text evidence="2">Belongs to the glycosyl hydrolase 13 family. GlgB subfamily.</text>
</comment>
<dbReference type="SUPFAM" id="SSF51445">
    <property type="entry name" value="(Trans)glycosidases"/>
    <property type="match status" value="2"/>
</dbReference>
<dbReference type="SMART" id="SM00642">
    <property type="entry name" value="Aamy"/>
    <property type="match status" value="1"/>
</dbReference>
<dbReference type="GO" id="GO:0043169">
    <property type="term" value="F:cation binding"/>
    <property type="evidence" value="ECO:0007669"/>
    <property type="project" value="InterPro"/>
</dbReference>
<evidence type="ECO:0000256" key="3">
    <source>
        <dbReference type="ARBA" id="ARBA00012541"/>
    </source>
</evidence>
<dbReference type="Gene3D" id="3.20.20.80">
    <property type="entry name" value="Glycosidases"/>
    <property type="match status" value="2"/>
</dbReference>
<dbReference type="EC" id="2.4.1.18" evidence="3"/>
<accession>A0A813K168</accession>
<evidence type="ECO:0000256" key="2">
    <source>
        <dbReference type="ARBA" id="ARBA00009000"/>
    </source>
</evidence>
<keyword evidence="7" id="KW-0812">Transmembrane</keyword>
<comment type="caution">
    <text evidence="9">The sequence shown here is derived from an EMBL/GenBank/DDBJ whole genome shotgun (WGS) entry which is preliminary data.</text>
</comment>
<dbReference type="Pfam" id="PF00128">
    <property type="entry name" value="Alpha-amylase"/>
    <property type="match status" value="1"/>
</dbReference>
<evidence type="ECO:0000256" key="5">
    <source>
        <dbReference type="ARBA" id="ARBA00060592"/>
    </source>
</evidence>
<evidence type="ECO:0000313" key="9">
    <source>
        <dbReference type="EMBL" id="CAE8694328.1"/>
    </source>
</evidence>
<feature type="region of interest" description="Disordered" evidence="6">
    <location>
        <begin position="845"/>
        <end position="872"/>
    </location>
</feature>
<dbReference type="InterPro" id="IPR006048">
    <property type="entry name" value="A-amylase/branching_C"/>
</dbReference>
<evidence type="ECO:0000256" key="4">
    <source>
        <dbReference type="ARBA" id="ARBA00022679"/>
    </source>
</evidence>
<dbReference type="GO" id="GO:0003844">
    <property type="term" value="F:1,4-alpha-glucan branching enzyme activity"/>
    <property type="evidence" value="ECO:0007669"/>
    <property type="project" value="UniProtKB-EC"/>
</dbReference>